<reference evidence="2 3" key="1">
    <citation type="submission" date="2012-12" db="EMBL/GenBank/DDBJ databases">
        <title>Whole genome shotgun sequence of Gordonia aichiensis NBRC 108223.</title>
        <authorList>
            <person name="Isaki-Nakamura S."/>
            <person name="Hosoyama A."/>
            <person name="Tsuchikane K."/>
            <person name="Ando Y."/>
            <person name="Baba S."/>
            <person name="Ohji S."/>
            <person name="Hamada M."/>
            <person name="Tamura T."/>
            <person name="Yamazoe A."/>
            <person name="Yamazaki S."/>
            <person name="Fujita N."/>
        </authorList>
    </citation>
    <scope>NUCLEOTIDE SEQUENCE [LARGE SCALE GENOMIC DNA]</scope>
    <source>
        <strain evidence="2 3">NBRC 108223</strain>
    </source>
</reference>
<accession>L7KQK5</accession>
<feature type="compositionally biased region" description="Basic and acidic residues" evidence="1">
    <location>
        <begin position="45"/>
        <end position="56"/>
    </location>
</feature>
<name>L7KQK5_9ACTN</name>
<sequence>MRVTAAAGYAAAVTCCRVDPPVLAEAWTDVVCRRTLPTRQGSEVSLRRGEEYKDGGQGDEVGQGPP</sequence>
<keyword evidence="3" id="KW-1185">Reference proteome</keyword>
<gene>
    <name evidence="2" type="ORF">GOACH_53_00020</name>
</gene>
<feature type="region of interest" description="Disordered" evidence="1">
    <location>
        <begin position="40"/>
        <end position="66"/>
    </location>
</feature>
<evidence type="ECO:0000256" key="1">
    <source>
        <dbReference type="SAM" id="MobiDB-lite"/>
    </source>
</evidence>
<evidence type="ECO:0000313" key="3">
    <source>
        <dbReference type="Proteomes" id="UP000010988"/>
    </source>
</evidence>
<evidence type="ECO:0000313" key="2">
    <source>
        <dbReference type="EMBL" id="GAC51135.1"/>
    </source>
</evidence>
<dbReference type="Proteomes" id="UP000010988">
    <property type="component" value="Unassembled WGS sequence"/>
</dbReference>
<protein>
    <submittedName>
        <fullName evidence="2">Uncharacterized protein</fullName>
    </submittedName>
</protein>
<dbReference type="AlphaFoldDB" id="L7KQK5"/>
<proteinExistence type="predicted"/>
<dbReference type="EMBL" id="BANR01000053">
    <property type="protein sequence ID" value="GAC51135.1"/>
    <property type="molecule type" value="Genomic_DNA"/>
</dbReference>
<organism evidence="2 3">
    <name type="scientific">Gordonia aichiensis NBRC 108223</name>
    <dbReference type="NCBI Taxonomy" id="1220583"/>
    <lineage>
        <taxon>Bacteria</taxon>
        <taxon>Bacillati</taxon>
        <taxon>Actinomycetota</taxon>
        <taxon>Actinomycetes</taxon>
        <taxon>Mycobacteriales</taxon>
        <taxon>Gordoniaceae</taxon>
        <taxon>Gordonia</taxon>
    </lineage>
</organism>
<comment type="caution">
    <text evidence="2">The sequence shown here is derived from an EMBL/GenBank/DDBJ whole genome shotgun (WGS) entry which is preliminary data.</text>
</comment>